<dbReference type="NCBIfam" id="NF001372">
    <property type="entry name" value="PRK00278.1-4"/>
    <property type="match status" value="1"/>
</dbReference>
<evidence type="ECO:0000256" key="6">
    <source>
        <dbReference type="ARBA" id="ARBA00023141"/>
    </source>
</evidence>
<sequence length="293" mass="33086">MTYHPHLDFTVYPITIYHPQMQAILKEILWYKKLEVAQMQQDMSWASLQRQLTAAPTVRDFLTALQQSVYKPSLIAEVRKLSLYQSVIRQDFEPVTIAQAYKRGGASCISVVTDQKFFQGGFDHLRAIRYRVALPLLCKDFIIDPCQIYLARSAGADAVLLMAAILADKDLKNFLRVIHYLGMNAVIQVHNLTDLDRVLELEDLRIISINNQNLTDLTININTTQELLAARKSQLQKLGILVISESGIETPDDLSLVGDAGVQTVIMGESLLKESDLEVAVRNLLQSKFPIHH</sequence>
<accession>A0ABT5AAY7</accession>
<evidence type="ECO:0000256" key="1">
    <source>
        <dbReference type="ARBA" id="ARBA00001633"/>
    </source>
</evidence>
<dbReference type="Proteomes" id="UP001211249">
    <property type="component" value="Unassembled WGS sequence"/>
</dbReference>
<evidence type="ECO:0000256" key="8">
    <source>
        <dbReference type="HAMAP-Rule" id="MF_00134"/>
    </source>
</evidence>
<evidence type="ECO:0000313" key="10">
    <source>
        <dbReference type="EMBL" id="MDB9534453.1"/>
    </source>
</evidence>
<dbReference type="PANTHER" id="PTHR22854:SF2">
    <property type="entry name" value="INDOLE-3-GLYCEROL-PHOSPHATE SYNTHASE"/>
    <property type="match status" value="1"/>
</dbReference>
<dbReference type="EC" id="4.1.1.48" evidence="8"/>
<dbReference type="PANTHER" id="PTHR22854">
    <property type="entry name" value="TRYPTOPHAN BIOSYNTHESIS PROTEIN"/>
    <property type="match status" value="1"/>
</dbReference>
<dbReference type="InterPro" id="IPR013798">
    <property type="entry name" value="Indole-3-glycerol_P_synth_dom"/>
</dbReference>
<keyword evidence="6 8" id="KW-0057">Aromatic amino acid biosynthesis</keyword>
<dbReference type="SUPFAM" id="SSF51366">
    <property type="entry name" value="Ribulose-phoshate binding barrel"/>
    <property type="match status" value="1"/>
</dbReference>
<comment type="similarity">
    <text evidence="8">Belongs to the TrpC family.</text>
</comment>
<dbReference type="InterPro" id="IPR045186">
    <property type="entry name" value="Indole-3-glycerol_P_synth"/>
</dbReference>
<comment type="catalytic activity">
    <reaction evidence="1 8">
        <text>1-(2-carboxyphenylamino)-1-deoxy-D-ribulose 5-phosphate + H(+) = (1S,2R)-1-C-(indol-3-yl)glycerol 3-phosphate + CO2 + H2O</text>
        <dbReference type="Rhea" id="RHEA:23476"/>
        <dbReference type="ChEBI" id="CHEBI:15377"/>
        <dbReference type="ChEBI" id="CHEBI:15378"/>
        <dbReference type="ChEBI" id="CHEBI:16526"/>
        <dbReference type="ChEBI" id="CHEBI:58613"/>
        <dbReference type="ChEBI" id="CHEBI:58866"/>
        <dbReference type="EC" id="4.1.1.48"/>
    </reaction>
</comment>
<proteinExistence type="inferred from homology"/>
<dbReference type="InterPro" id="IPR013785">
    <property type="entry name" value="Aldolase_TIM"/>
</dbReference>
<feature type="domain" description="Indole-3-glycerol phosphate synthase" evidence="9">
    <location>
        <begin position="25"/>
        <end position="284"/>
    </location>
</feature>
<keyword evidence="4 8" id="KW-0210">Decarboxylase</keyword>
<dbReference type="HAMAP" id="MF_00134_B">
    <property type="entry name" value="IGPS_B"/>
    <property type="match status" value="1"/>
</dbReference>
<gene>
    <name evidence="8" type="primary">trpC</name>
    <name evidence="10" type="ORF">PN451_01095</name>
</gene>
<keyword evidence="7 8" id="KW-0456">Lyase</keyword>
<name>A0ABT5AAY7_9CYAN</name>
<comment type="pathway">
    <text evidence="2 8">Amino-acid biosynthesis; L-tryptophan biosynthesis; L-tryptophan from chorismate: step 4/5.</text>
</comment>
<evidence type="ECO:0000256" key="7">
    <source>
        <dbReference type="ARBA" id="ARBA00023239"/>
    </source>
</evidence>
<dbReference type="InterPro" id="IPR011060">
    <property type="entry name" value="RibuloseP-bd_barrel"/>
</dbReference>
<evidence type="ECO:0000256" key="5">
    <source>
        <dbReference type="ARBA" id="ARBA00022822"/>
    </source>
</evidence>
<evidence type="ECO:0000259" key="9">
    <source>
        <dbReference type="Pfam" id="PF00218"/>
    </source>
</evidence>
<dbReference type="EMBL" id="JAQMUC010000006">
    <property type="protein sequence ID" value="MDB9534453.1"/>
    <property type="molecule type" value="Genomic_DNA"/>
</dbReference>
<dbReference type="RefSeq" id="WP_271794583.1">
    <property type="nucleotide sequence ID" value="NZ_JAQMUC010000006.1"/>
</dbReference>
<keyword evidence="11" id="KW-1185">Reference proteome</keyword>
<evidence type="ECO:0000256" key="3">
    <source>
        <dbReference type="ARBA" id="ARBA00022605"/>
    </source>
</evidence>
<dbReference type="Gene3D" id="3.20.20.70">
    <property type="entry name" value="Aldolase class I"/>
    <property type="match status" value="1"/>
</dbReference>
<protein>
    <recommendedName>
        <fullName evidence="8">Indole-3-glycerol phosphate synthase</fullName>
        <shortName evidence="8">IGPS</shortName>
        <ecNumber evidence="8">4.1.1.48</ecNumber>
    </recommendedName>
</protein>
<keyword evidence="5 8" id="KW-0822">Tryptophan biosynthesis</keyword>
<keyword evidence="3 8" id="KW-0028">Amino-acid biosynthesis</keyword>
<evidence type="ECO:0000256" key="4">
    <source>
        <dbReference type="ARBA" id="ARBA00022793"/>
    </source>
</evidence>
<dbReference type="Pfam" id="PF00218">
    <property type="entry name" value="IGPS"/>
    <property type="match status" value="1"/>
</dbReference>
<organism evidence="10 11">
    <name type="scientific">Dolichospermum planctonicum CS-1226</name>
    <dbReference type="NCBI Taxonomy" id="3021751"/>
    <lineage>
        <taxon>Bacteria</taxon>
        <taxon>Bacillati</taxon>
        <taxon>Cyanobacteriota</taxon>
        <taxon>Cyanophyceae</taxon>
        <taxon>Nostocales</taxon>
        <taxon>Aphanizomenonaceae</taxon>
        <taxon>Dolichospermum</taxon>
        <taxon>Dolichospermum planctonicum</taxon>
    </lineage>
</organism>
<evidence type="ECO:0000313" key="11">
    <source>
        <dbReference type="Proteomes" id="UP001211249"/>
    </source>
</evidence>
<comment type="caution">
    <text evidence="10">The sequence shown here is derived from an EMBL/GenBank/DDBJ whole genome shotgun (WGS) entry which is preliminary data.</text>
</comment>
<reference evidence="10 11" key="1">
    <citation type="submission" date="2023-01" db="EMBL/GenBank/DDBJ databases">
        <title>Genomes from the Australian National Cyanobacteria Reference Collection.</title>
        <authorList>
            <person name="Willis A."/>
            <person name="Lee E.M.F."/>
        </authorList>
    </citation>
    <scope>NUCLEOTIDE SEQUENCE [LARGE SCALE GENOMIC DNA]</scope>
    <source>
        <strain evidence="10 11">CS-1226</strain>
    </source>
</reference>
<dbReference type="CDD" id="cd00331">
    <property type="entry name" value="IGPS"/>
    <property type="match status" value="1"/>
</dbReference>
<evidence type="ECO:0000256" key="2">
    <source>
        <dbReference type="ARBA" id="ARBA00004696"/>
    </source>
</evidence>